<feature type="binding site" evidence="9">
    <location>
        <position position="129"/>
    </location>
    <ligand>
        <name>NAD(+)</name>
        <dbReference type="ChEBI" id="CHEBI:57540"/>
    </ligand>
</feature>
<evidence type="ECO:0000256" key="5">
    <source>
        <dbReference type="ARBA" id="ARBA00039147"/>
    </source>
</evidence>
<dbReference type="SUPFAM" id="SSF56796">
    <property type="entry name" value="Dehydroquinate synthase-like"/>
    <property type="match status" value="1"/>
</dbReference>
<dbReference type="PIRSF" id="PIRSF000112">
    <property type="entry name" value="Glycerol_dehydrogenase"/>
    <property type="match status" value="1"/>
</dbReference>
<evidence type="ECO:0000256" key="9">
    <source>
        <dbReference type="PIRSR" id="PIRSR000112-3"/>
    </source>
</evidence>
<name>A0A0R1P9T6_LIMMU</name>
<evidence type="ECO:0000313" key="11">
    <source>
        <dbReference type="EMBL" id="KRL26330.1"/>
    </source>
</evidence>
<evidence type="ECO:0000256" key="3">
    <source>
        <dbReference type="ARBA" id="ARBA00023027"/>
    </source>
</evidence>
<feature type="binding site" evidence="9">
    <location>
        <begin position="114"/>
        <end position="117"/>
    </location>
    <ligand>
        <name>NAD(+)</name>
        <dbReference type="ChEBI" id="CHEBI:57540"/>
    </ligand>
</feature>
<dbReference type="Pfam" id="PF00465">
    <property type="entry name" value="Fe-ADH"/>
    <property type="match status" value="1"/>
</dbReference>
<evidence type="ECO:0000256" key="1">
    <source>
        <dbReference type="ARBA" id="ARBA00022723"/>
    </source>
</evidence>
<feature type="binding site" evidence="8">
    <location>
        <position position="247"/>
    </location>
    <ligand>
        <name>glycerol</name>
        <dbReference type="ChEBI" id="CHEBI:17754"/>
    </ligand>
</feature>
<evidence type="ECO:0000256" key="4">
    <source>
        <dbReference type="ARBA" id="ARBA00037918"/>
    </source>
</evidence>
<dbReference type="InterPro" id="IPR001670">
    <property type="entry name" value="ADH_Fe/GldA"/>
</dbReference>
<organism evidence="11 12">
    <name type="scientific">Limosilactobacillus mucosae DSM 13345</name>
    <dbReference type="NCBI Taxonomy" id="1423771"/>
    <lineage>
        <taxon>Bacteria</taxon>
        <taxon>Bacillati</taxon>
        <taxon>Bacillota</taxon>
        <taxon>Bacilli</taxon>
        <taxon>Lactobacillales</taxon>
        <taxon>Lactobacillaceae</taxon>
        <taxon>Limosilactobacillus</taxon>
    </lineage>
</organism>
<protein>
    <recommendedName>
        <fullName evidence="6">Glycerol dehydrogenase</fullName>
        <ecNumber evidence="5">1.1.1.6</ecNumber>
    </recommendedName>
</protein>
<dbReference type="GO" id="GO:0008888">
    <property type="term" value="F:glycerol dehydrogenase (NAD+) activity"/>
    <property type="evidence" value="ECO:0007669"/>
    <property type="project" value="UniProtKB-EC"/>
</dbReference>
<feature type="binding site" evidence="9">
    <location>
        <position position="123"/>
    </location>
    <ligand>
        <name>NAD(+)</name>
        <dbReference type="ChEBI" id="CHEBI:57540"/>
    </ligand>
</feature>
<proteinExistence type="predicted"/>
<reference evidence="11 12" key="1">
    <citation type="journal article" date="2015" name="Genome Announc.">
        <title>Expanding the biotechnology potential of lactobacilli through comparative genomics of 213 strains and associated genera.</title>
        <authorList>
            <person name="Sun Z."/>
            <person name="Harris H.M."/>
            <person name="McCann A."/>
            <person name="Guo C."/>
            <person name="Argimon S."/>
            <person name="Zhang W."/>
            <person name="Yang X."/>
            <person name="Jeffery I.B."/>
            <person name="Cooney J.C."/>
            <person name="Kagawa T.F."/>
            <person name="Liu W."/>
            <person name="Song Y."/>
            <person name="Salvetti E."/>
            <person name="Wrobel A."/>
            <person name="Rasinkangas P."/>
            <person name="Parkhill J."/>
            <person name="Rea M.C."/>
            <person name="O'Sullivan O."/>
            <person name="Ritari J."/>
            <person name="Douillard F.P."/>
            <person name="Paul Ross R."/>
            <person name="Yang R."/>
            <person name="Briner A.E."/>
            <person name="Felis G.E."/>
            <person name="de Vos W.M."/>
            <person name="Barrangou R."/>
            <person name="Klaenhammer T.R."/>
            <person name="Caufield P.W."/>
            <person name="Cui Y."/>
            <person name="Zhang H."/>
            <person name="O'Toole P.W."/>
        </authorList>
    </citation>
    <scope>NUCLEOTIDE SEQUENCE [LARGE SCALE GENOMIC DNA]</scope>
    <source>
        <strain evidence="11 12">DSM 13345</strain>
    </source>
</reference>
<sequence length="347" mass="39016">MFKRTIRLSPGIYVNEPSALKKLPELINEFTLKSPVILTDQTVLKIIPQYLPADFVTRYPVEIFNGSCEFAEIDRLTEQLRSYDGIIAFGGGQLMDTAKVVSDRLNNVLINVQTVPSNCSAFTTKSIVYSPTHEMIASIREKKPVDAVILEPELLKNAPLEYLRSGIGDTLAKYYEIRRRLTDDQMHSLSLSLARDMIERCREEMLNVDNPRSLNGLDLQNFIDTIFLAASLVDGFADLDGRSVAAHTFYNAYVKVIGPQRFTHGEIVALGNLFQVTLENDTALINEIRAYYPRVGLPLSLADLDITQGEQLNSLAEYMAKPDNVRMQSIFPDITATTIRKTLTKLF</sequence>
<dbReference type="Gene3D" id="1.20.1090.10">
    <property type="entry name" value="Dehydroquinate synthase-like - alpha domain"/>
    <property type="match status" value="1"/>
</dbReference>
<dbReference type="PATRIC" id="fig|1423771.3.peg.1627"/>
<evidence type="ECO:0000259" key="10">
    <source>
        <dbReference type="Pfam" id="PF00465"/>
    </source>
</evidence>
<dbReference type="CDD" id="cd08172">
    <property type="entry name" value="GlyDH-like"/>
    <property type="match status" value="1"/>
</dbReference>
<feature type="binding site" evidence="8">
    <location>
        <position position="169"/>
    </location>
    <ligand>
        <name>glycerol</name>
        <dbReference type="ChEBI" id="CHEBI:17754"/>
    </ligand>
</feature>
<dbReference type="PANTHER" id="PTHR43616">
    <property type="entry name" value="GLYCEROL DEHYDROGENASE"/>
    <property type="match status" value="1"/>
</dbReference>
<evidence type="ECO:0000256" key="2">
    <source>
        <dbReference type="ARBA" id="ARBA00023002"/>
    </source>
</evidence>
<dbReference type="GO" id="GO:0046872">
    <property type="term" value="F:metal ion binding"/>
    <property type="evidence" value="ECO:0007669"/>
    <property type="project" value="UniProtKB-KW"/>
</dbReference>
<keyword evidence="1 8" id="KW-0479">Metal-binding</keyword>
<dbReference type="AlphaFoldDB" id="A0A0R1P9T6"/>
<dbReference type="PANTHER" id="PTHR43616:SF5">
    <property type="entry name" value="GLYCEROL DEHYDROGENASE 1"/>
    <property type="match status" value="1"/>
</dbReference>
<comment type="caution">
    <text evidence="11">The sequence shown here is derived from an EMBL/GenBank/DDBJ whole genome shotgun (WGS) entry which is preliminary data.</text>
</comment>
<dbReference type="RefSeq" id="WP_056967828.1">
    <property type="nucleotide sequence ID" value="NZ_AZEQ01000005.1"/>
</dbReference>
<dbReference type="Proteomes" id="UP000050901">
    <property type="component" value="Unassembled WGS sequence"/>
</dbReference>
<evidence type="ECO:0000256" key="8">
    <source>
        <dbReference type="PIRSR" id="PIRSR000112-1"/>
    </source>
</evidence>
<accession>A0A0R1P9T6</accession>
<feature type="domain" description="Alcohol dehydrogenase iron-type/glycerol dehydrogenase GldA" evidence="10">
    <location>
        <begin position="10"/>
        <end position="152"/>
    </location>
</feature>
<evidence type="ECO:0000256" key="6">
    <source>
        <dbReference type="ARBA" id="ARBA00040132"/>
    </source>
</evidence>
<keyword evidence="8" id="KW-0862">Zinc</keyword>
<keyword evidence="3 9" id="KW-0520">NAD</keyword>
<dbReference type="InterPro" id="IPR016205">
    <property type="entry name" value="Glycerol_DH"/>
</dbReference>
<feature type="binding site" evidence="9">
    <location>
        <begin position="92"/>
        <end position="96"/>
    </location>
    <ligand>
        <name>NAD(+)</name>
        <dbReference type="ChEBI" id="CHEBI:57540"/>
    </ligand>
</feature>
<comment type="pathway">
    <text evidence="4">Polyol metabolism; glycerol fermentation; glycerone phosphate from glycerol (oxidative route): step 1/2.</text>
</comment>
<dbReference type="Gene3D" id="3.40.50.1970">
    <property type="match status" value="1"/>
</dbReference>
<keyword evidence="2" id="KW-0560">Oxidoreductase</keyword>
<comment type="cofactor">
    <cofactor evidence="8">
        <name>Zn(2+)</name>
        <dbReference type="ChEBI" id="CHEBI:29105"/>
    </cofactor>
    <text evidence="8">Binds 1 zinc ion per subunit.</text>
</comment>
<comment type="catalytic activity">
    <reaction evidence="7">
        <text>glycerol + NAD(+) = dihydroxyacetone + NADH + H(+)</text>
        <dbReference type="Rhea" id="RHEA:13769"/>
        <dbReference type="ChEBI" id="CHEBI:15378"/>
        <dbReference type="ChEBI" id="CHEBI:16016"/>
        <dbReference type="ChEBI" id="CHEBI:17754"/>
        <dbReference type="ChEBI" id="CHEBI:57540"/>
        <dbReference type="ChEBI" id="CHEBI:57945"/>
        <dbReference type="EC" id="1.1.1.6"/>
    </reaction>
</comment>
<dbReference type="EC" id="1.1.1.6" evidence="5"/>
<feature type="binding site" evidence="8">
    <location>
        <position position="264"/>
    </location>
    <ligand>
        <name>glycerol</name>
        <dbReference type="ChEBI" id="CHEBI:17754"/>
    </ligand>
</feature>
<dbReference type="EMBL" id="AZEQ01000005">
    <property type="protein sequence ID" value="KRL26330.1"/>
    <property type="molecule type" value="Genomic_DNA"/>
</dbReference>
<evidence type="ECO:0000313" key="12">
    <source>
        <dbReference type="Proteomes" id="UP000050901"/>
    </source>
</evidence>
<gene>
    <name evidence="11" type="ORF">FC47_GL001590</name>
</gene>
<evidence type="ECO:0000256" key="7">
    <source>
        <dbReference type="ARBA" id="ARBA00049006"/>
    </source>
</evidence>